<reference evidence="2 3" key="1">
    <citation type="journal article" date="2018" name="IMA Fungus">
        <title>IMA Genome-F 9: Draft genome sequence of Annulohypoxylon stygium, Aspergillus mulundensis, Berkeleyomyces basicola (syn. Thielaviopsis basicola), Ceratocystis smalleyi, two Cercospora beticola strains, Coleophoma cylindrospora, Fusarium fracticaudum, Phialophora cf. hyalina, and Morchella septimelata.</title>
        <authorList>
            <person name="Wingfield B.D."/>
            <person name="Bills G.F."/>
            <person name="Dong Y."/>
            <person name="Huang W."/>
            <person name="Nel W.J."/>
            <person name="Swalarsk-Parry B.S."/>
            <person name="Vaghefi N."/>
            <person name="Wilken P.M."/>
            <person name="An Z."/>
            <person name="de Beer Z.W."/>
            <person name="De Vos L."/>
            <person name="Chen L."/>
            <person name="Duong T.A."/>
            <person name="Gao Y."/>
            <person name="Hammerbacher A."/>
            <person name="Kikkert J.R."/>
            <person name="Li Y."/>
            <person name="Li H."/>
            <person name="Li K."/>
            <person name="Li Q."/>
            <person name="Liu X."/>
            <person name="Ma X."/>
            <person name="Naidoo K."/>
            <person name="Pethybridge S.J."/>
            <person name="Sun J."/>
            <person name="Steenkamp E.T."/>
            <person name="van der Nest M.A."/>
            <person name="van Wyk S."/>
            <person name="Wingfield M.J."/>
            <person name="Xiong C."/>
            <person name="Yue Q."/>
            <person name="Zhang X."/>
        </authorList>
    </citation>
    <scope>NUCLEOTIDE SEQUENCE [LARGE SCALE GENOMIC DNA]</scope>
    <source>
        <strain evidence="2 3">BP6252</strain>
    </source>
</reference>
<feature type="region of interest" description="Disordered" evidence="1">
    <location>
        <begin position="345"/>
        <end position="377"/>
    </location>
</feature>
<comment type="caution">
    <text evidence="2">The sequence shown here is derived from an EMBL/GenBank/DDBJ whole genome shotgun (WGS) entry which is preliminary data.</text>
</comment>
<dbReference type="AlphaFoldDB" id="A0A3D8SQW5"/>
<feature type="region of interest" description="Disordered" evidence="1">
    <location>
        <begin position="390"/>
        <end position="474"/>
    </location>
</feature>
<evidence type="ECO:0000313" key="3">
    <source>
        <dbReference type="Proteomes" id="UP000256645"/>
    </source>
</evidence>
<feature type="compositionally biased region" description="Low complexity" evidence="1">
    <location>
        <begin position="134"/>
        <end position="143"/>
    </location>
</feature>
<feature type="compositionally biased region" description="Low complexity" evidence="1">
    <location>
        <begin position="445"/>
        <end position="461"/>
    </location>
</feature>
<evidence type="ECO:0000256" key="1">
    <source>
        <dbReference type="SAM" id="MobiDB-lite"/>
    </source>
</evidence>
<dbReference type="Proteomes" id="UP000256645">
    <property type="component" value="Unassembled WGS sequence"/>
</dbReference>
<feature type="region of interest" description="Disordered" evidence="1">
    <location>
        <begin position="134"/>
        <end position="157"/>
    </location>
</feature>
<feature type="region of interest" description="Disordered" evidence="1">
    <location>
        <begin position="223"/>
        <end position="244"/>
    </location>
</feature>
<dbReference type="EMBL" id="PDLM01000001">
    <property type="protein sequence ID" value="RDW88699.1"/>
    <property type="molecule type" value="Genomic_DNA"/>
</dbReference>
<proteinExistence type="predicted"/>
<dbReference type="OrthoDB" id="4776522at2759"/>
<feature type="compositionally biased region" description="Polar residues" evidence="1">
    <location>
        <begin position="345"/>
        <end position="364"/>
    </location>
</feature>
<organism evidence="2 3">
    <name type="scientific">Coleophoma cylindrospora</name>
    <dbReference type="NCBI Taxonomy" id="1849047"/>
    <lineage>
        <taxon>Eukaryota</taxon>
        <taxon>Fungi</taxon>
        <taxon>Dikarya</taxon>
        <taxon>Ascomycota</taxon>
        <taxon>Pezizomycotina</taxon>
        <taxon>Leotiomycetes</taxon>
        <taxon>Helotiales</taxon>
        <taxon>Dermateaceae</taxon>
        <taxon>Coleophoma</taxon>
    </lineage>
</organism>
<evidence type="ECO:0000313" key="2">
    <source>
        <dbReference type="EMBL" id="RDW88699.1"/>
    </source>
</evidence>
<dbReference type="STRING" id="1849047.A0A3D8SQW5"/>
<accession>A0A3D8SQW5</accession>
<name>A0A3D8SQW5_9HELO</name>
<feature type="compositionally biased region" description="Basic and acidic residues" evidence="1">
    <location>
        <begin position="396"/>
        <end position="407"/>
    </location>
</feature>
<keyword evidence="3" id="KW-1185">Reference proteome</keyword>
<sequence length="529" mass="58299">MTRLYTDTFRCQGCLKLGNMGWVYKCTQDQELILEDLIEKHDSSYEHKKFDALADLFERQTSPKKRSPEARASKLSFLEEISDADLKGYTRDQLNTILCQRAHLLDTIAVQHGDNGPEDCGQVDFPGLQIILPSSSSPPASRSTNCPSWTPPKPQSKPWLPQKDCQFKCCQSCRATCLERSWLSLNAIVNGDLPATAIMGYGFHLRVGKHKRPVALNEHVKNIGLRPHPHPRPRTAQSAKTASGDEHVLISSNLAREVFHNSNDSFSATYQAEPQEVQNNSLETRVKDHPVQEKTQEDAPACAIPQRAHLSSLHGKTESVLPNGTFPIQPPIPNPAISSRSVFLHTSTPQSGTPINTDLTSEQPLHQRENPIGNESDCGYEEQKIFQEQVQSLSPTRRDSFDQHEPSSLEQRPLPPLPTELPGDAVPMLIPSSLTAPESLPQHAVPTVSTTVPSGPPSSTSAEDQLSSGRTTAPATPMEADEWLGYFSSEPLEVKNGVAITEEALELHVPDVLIGSCDTIFMNDSGIRR</sequence>
<gene>
    <name evidence="2" type="ORF">BP6252_00731</name>
</gene>
<protein>
    <submittedName>
        <fullName evidence="2">Uncharacterized protein</fullName>
    </submittedName>
</protein>
<feature type="compositionally biased region" description="Polar residues" evidence="1">
    <location>
        <begin position="462"/>
        <end position="474"/>
    </location>
</feature>